<evidence type="ECO:0008006" key="3">
    <source>
        <dbReference type="Google" id="ProtNLM"/>
    </source>
</evidence>
<dbReference type="Proteomes" id="UP000545037">
    <property type="component" value="Unassembled WGS sequence"/>
</dbReference>
<dbReference type="RefSeq" id="WP_183213997.1">
    <property type="nucleotide sequence ID" value="NZ_JACHOR010000004.1"/>
</dbReference>
<name>A0A7W9CKU1_9CAUL</name>
<proteinExistence type="predicted"/>
<accession>A0A7W9CKU1</accession>
<dbReference type="EMBL" id="JACHOR010000004">
    <property type="protein sequence ID" value="MBB5747047.1"/>
    <property type="molecule type" value="Genomic_DNA"/>
</dbReference>
<evidence type="ECO:0000313" key="2">
    <source>
        <dbReference type="Proteomes" id="UP000545037"/>
    </source>
</evidence>
<comment type="caution">
    <text evidence="1">The sequence shown here is derived from an EMBL/GenBank/DDBJ whole genome shotgun (WGS) entry which is preliminary data.</text>
</comment>
<reference evidence="1 2" key="1">
    <citation type="submission" date="2020-08" db="EMBL/GenBank/DDBJ databases">
        <title>Genomic Encyclopedia of Type Strains, Phase IV (KMG-IV): sequencing the most valuable type-strain genomes for metagenomic binning, comparative biology and taxonomic classification.</title>
        <authorList>
            <person name="Goeker M."/>
        </authorList>
    </citation>
    <scope>NUCLEOTIDE SEQUENCE [LARGE SCALE GENOMIC DNA]</scope>
    <source>
        <strain evidence="1 2">DSM 4737</strain>
    </source>
</reference>
<protein>
    <recommendedName>
        <fullName evidence="3">Integrase</fullName>
    </recommendedName>
</protein>
<organism evidence="1 2">
    <name type="scientific">Brevundimonas variabilis</name>
    <dbReference type="NCBI Taxonomy" id="74312"/>
    <lineage>
        <taxon>Bacteria</taxon>
        <taxon>Pseudomonadati</taxon>
        <taxon>Pseudomonadota</taxon>
        <taxon>Alphaproteobacteria</taxon>
        <taxon>Caulobacterales</taxon>
        <taxon>Caulobacteraceae</taxon>
        <taxon>Brevundimonas</taxon>
    </lineage>
</organism>
<evidence type="ECO:0000313" key="1">
    <source>
        <dbReference type="EMBL" id="MBB5747047.1"/>
    </source>
</evidence>
<gene>
    <name evidence="1" type="ORF">GGR13_002654</name>
</gene>
<dbReference type="AlphaFoldDB" id="A0A7W9CKU1"/>
<keyword evidence="2" id="KW-1185">Reference proteome</keyword>
<sequence length="273" mass="30864">MMADDFSLERSARLAAVYADYRSALDASDVEKRFMPYRWWTLPNPISGMWMVYSSMLDDYATDLANIINDLTHHVSRLRAWAAVVEPMGDDAKMEVAHEFIGILGIAALSAPYAIKSRFAVAAANLSHQANMSKDLRNWKDEFPTKNLYFNDVEPFGKGWRTYRRFKLKVEPIAGSRFKVQTHDFRNAYNHRFSPRLLLGLSNTVTRRTDAETGRVEYGIGGTPALDLNKVADLLDVECSHCYAAFEAFQALITEQTKAITAFETTQARGAEN</sequence>